<evidence type="ECO:0000259" key="5">
    <source>
        <dbReference type="SMART" id="SM00043"/>
    </source>
</evidence>
<accession>A0A8B8Q0C5</accession>
<dbReference type="Gene3D" id="3.10.450.10">
    <property type="match status" value="2"/>
</dbReference>
<feature type="chain" id="PRO_5044953654" description="Cysteine proteinase inhibitor" evidence="3">
    <location>
        <begin position="21"/>
        <end position="243"/>
    </location>
</feature>
<feature type="domain" description="Cystatin" evidence="5">
    <location>
        <begin position="44"/>
        <end position="134"/>
    </location>
</feature>
<evidence type="ECO:0000313" key="6">
    <source>
        <dbReference type="Proteomes" id="UP000827889"/>
    </source>
</evidence>
<dbReference type="GO" id="GO:0009414">
    <property type="term" value="P:response to water deprivation"/>
    <property type="evidence" value="ECO:0007669"/>
    <property type="project" value="UniProtKB-ARBA"/>
</dbReference>
<dbReference type="GO" id="GO:0005576">
    <property type="term" value="C:extracellular region"/>
    <property type="evidence" value="ECO:0007669"/>
    <property type="project" value="UniProtKB-SubCell"/>
</dbReference>
<dbReference type="Proteomes" id="UP000827889">
    <property type="component" value="Chromosome 8"/>
</dbReference>
<gene>
    <name evidence="7" type="primary">LOC115748196</name>
</gene>
<dbReference type="InterPro" id="IPR027214">
    <property type="entry name" value="Cystatin"/>
</dbReference>
<proteinExistence type="inferred from homology"/>
<dbReference type="CDD" id="cd00042">
    <property type="entry name" value="CY"/>
    <property type="match status" value="2"/>
</dbReference>
<keyword evidence="3" id="KW-0732">Signal</keyword>
<sequence>MKLKLIAYLFSSLLVVSASAALGEAGFCADREAGTEGDGSHPMATLGGVRESRGAENSVEVESLGRFAVDEHNSKENGLLEFARVVKAHEQVVAGTLHHLTIEAVDAGKKKLYEAKIWVKPWMNFKELQEFKHAGDVPSFTPSDLGARRGGHGPGWQEVPVHDPEVQDAANHAVKTIQQRSNSLFPYELHEIVHAKAEVAENLAKFDMLLKVKRGDKEEKFKVEVHKNHEGILQLNQMVPEQP</sequence>
<dbReference type="GO" id="GO:0004869">
    <property type="term" value="F:cysteine-type endopeptidase inhibitor activity"/>
    <property type="evidence" value="ECO:0007669"/>
    <property type="project" value="UniProtKB-KW"/>
</dbReference>
<dbReference type="InterPro" id="IPR000010">
    <property type="entry name" value="Cystatin_dom"/>
</dbReference>
<keyword evidence="1 3" id="KW-0646">Protease inhibitor</keyword>
<dbReference type="SUPFAM" id="SSF54403">
    <property type="entry name" value="Cystatin/monellin"/>
    <property type="match status" value="2"/>
</dbReference>
<reference evidence="7" key="1">
    <citation type="submission" date="2025-08" db="UniProtKB">
        <authorList>
            <consortium name="RefSeq"/>
        </authorList>
    </citation>
    <scope>IDENTIFICATION</scope>
    <source>
        <tissue evidence="7">Leaf</tissue>
    </source>
</reference>
<dbReference type="Pfam" id="PF16845">
    <property type="entry name" value="SQAPI"/>
    <property type="match status" value="1"/>
</dbReference>
<evidence type="ECO:0000256" key="3">
    <source>
        <dbReference type="RuleBase" id="RU362130"/>
    </source>
</evidence>
<dbReference type="InterPro" id="IPR018073">
    <property type="entry name" value="Prot_inh_cystat_CS"/>
</dbReference>
<dbReference type="InterPro" id="IPR046350">
    <property type="entry name" value="Cystatin_sf"/>
</dbReference>
<dbReference type="RefSeq" id="XP_030540505.2">
    <property type="nucleotide sequence ID" value="XM_030684645.2"/>
</dbReference>
<evidence type="ECO:0000313" key="7">
    <source>
        <dbReference type="RefSeq" id="XP_030540505.2"/>
    </source>
</evidence>
<keyword evidence="2 3" id="KW-0789">Thiol protease inhibitor</keyword>
<comment type="similarity">
    <text evidence="3">Belongs to the cystatin family. Phytocystatin subfamily.</text>
</comment>
<keyword evidence="6" id="KW-1185">Reference proteome</keyword>
<dbReference type="GO" id="GO:0009409">
    <property type="term" value="P:response to cold"/>
    <property type="evidence" value="ECO:0007669"/>
    <property type="project" value="UniProtKB-ARBA"/>
</dbReference>
<feature type="region of interest" description="Disordered" evidence="4">
    <location>
        <begin position="33"/>
        <end position="52"/>
    </location>
</feature>
<dbReference type="GeneID" id="115748196"/>
<dbReference type="AlphaFoldDB" id="A0A8B8Q0C5"/>
<feature type="signal peptide" evidence="3">
    <location>
        <begin position="1"/>
        <end position="20"/>
    </location>
</feature>
<dbReference type="SMART" id="SM00043">
    <property type="entry name" value="CY"/>
    <property type="match status" value="1"/>
</dbReference>
<dbReference type="PROSITE" id="PS00287">
    <property type="entry name" value="CYSTATIN"/>
    <property type="match status" value="1"/>
</dbReference>
<dbReference type="GO" id="GO:0006972">
    <property type="term" value="P:hyperosmotic response"/>
    <property type="evidence" value="ECO:0007669"/>
    <property type="project" value="UniProtKB-ARBA"/>
</dbReference>
<evidence type="ECO:0000256" key="4">
    <source>
        <dbReference type="SAM" id="MobiDB-lite"/>
    </source>
</evidence>
<dbReference type="PANTHER" id="PTHR11413">
    <property type="entry name" value="CYSTATIN FAMILY MEMBER"/>
    <property type="match status" value="1"/>
</dbReference>
<dbReference type="KEGG" id="rarg:115748196"/>
<organism evidence="6 7">
    <name type="scientific">Rhodamnia argentea</name>
    <dbReference type="NCBI Taxonomy" id="178133"/>
    <lineage>
        <taxon>Eukaryota</taxon>
        <taxon>Viridiplantae</taxon>
        <taxon>Streptophyta</taxon>
        <taxon>Embryophyta</taxon>
        <taxon>Tracheophyta</taxon>
        <taxon>Spermatophyta</taxon>
        <taxon>Magnoliopsida</taxon>
        <taxon>eudicotyledons</taxon>
        <taxon>Gunneridae</taxon>
        <taxon>Pentapetalae</taxon>
        <taxon>rosids</taxon>
        <taxon>malvids</taxon>
        <taxon>Myrtales</taxon>
        <taxon>Myrtaceae</taxon>
        <taxon>Myrtoideae</taxon>
        <taxon>Myrteae</taxon>
        <taxon>Australasian group</taxon>
        <taxon>Rhodamnia</taxon>
    </lineage>
</organism>
<protein>
    <recommendedName>
        <fullName evidence="3">Cysteine proteinase inhibitor</fullName>
    </recommendedName>
</protein>
<name>A0A8B8Q0C5_9MYRT</name>
<evidence type="ECO:0000256" key="1">
    <source>
        <dbReference type="ARBA" id="ARBA00022690"/>
    </source>
</evidence>
<dbReference type="GO" id="GO:0006952">
    <property type="term" value="P:defense response"/>
    <property type="evidence" value="ECO:0007669"/>
    <property type="project" value="UniProtKB-KW"/>
</dbReference>
<dbReference type="PANTHER" id="PTHR11413:SF103">
    <property type="entry name" value="CYSTEINE PROTEINASE INHIBITOR 12"/>
    <property type="match status" value="1"/>
</dbReference>
<evidence type="ECO:0000256" key="2">
    <source>
        <dbReference type="ARBA" id="ARBA00022704"/>
    </source>
</evidence>